<dbReference type="OrthoDB" id="3727682at2"/>
<dbReference type="CDD" id="cd08267">
    <property type="entry name" value="MDR1"/>
    <property type="match status" value="1"/>
</dbReference>
<evidence type="ECO:0000313" key="3">
    <source>
        <dbReference type="EMBL" id="PRY31928.1"/>
    </source>
</evidence>
<dbReference type="Proteomes" id="UP000239209">
    <property type="component" value="Unassembled WGS sequence"/>
</dbReference>
<gene>
    <name evidence="3" type="ORF">CLV70_102139</name>
</gene>
<dbReference type="InterPro" id="IPR050700">
    <property type="entry name" value="YIM1/Zinc_Alcohol_DH_Fams"/>
</dbReference>
<dbReference type="PANTHER" id="PTHR11695">
    <property type="entry name" value="ALCOHOL DEHYDROGENASE RELATED"/>
    <property type="match status" value="1"/>
</dbReference>
<dbReference type="InterPro" id="IPR020843">
    <property type="entry name" value="ER"/>
</dbReference>
<dbReference type="GO" id="GO:0008270">
    <property type="term" value="F:zinc ion binding"/>
    <property type="evidence" value="ECO:0007669"/>
    <property type="project" value="InterPro"/>
</dbReference>
<dbReference type="Gene3D" id="3.90.180.10">
    <property type="entry name" value="Medium-chain alcohol dehydrogenases, catalytic domain"/>
    <property type="match status" value="1"/>
</dbReference>
<dbReference type="InterPro" id="IPR011032">
    <property type="entry name" value="GroES-like_sf"/>
</dbReference>
<keyword evidence="1" id="KW-0560">Oxidoreductase</keyword>
<accession>A0A2T0SET2</accession>
<dbReference type="AlphaFoldDB" id="A0A2T0SET2"/>
<dbReference type="Pfam" id="PF13602">
    <property type="entry name" value="ADH_zinc_N_2"/>
    <property type="match status" value="1"/>
</dbReference>
<reference evidence="3 4" key="1">
    <citation type="submission" date="2018-03" db="EMBL/GenBank/DDBJ databases">
        <title>Genomic Encyclopedia of Archaeal and Bacterial Type Strains, Phase II (KMG-II): from individual species to whole genera.</title>
        <authorList>
            <person name="Goeker M."/>
        </authorList>
    </citation>
    <scope>NUCLEOTIDE SEQUENCE [LARGE SCALE GENOMIC DNA]</scope>
    <source>
        <strain evidence="3 4">DSM 45348</strain>
    </source>
</reference>
<dbReference type="InterPro" id="IPR002364">
    <property type="entry name" value="Quin_OxRdtase/zeta-crystal_CS"/>
</dbReference>
<dbReference type="SUPFAM" id="SSF50129">
    <property type="entry name" value="GroES-like"/>
    <property type="match status" value="1"/>
</dbReference>
<evidence type="ECO:0000256" key="1">
    <source>
        <dbReference type="ARBA" id="ARBA00023002"/>
    </source>
</evidence>
<dbReference type="GO" id="GO:0016491">
    <property type="term" value="F:oxidoreductase activity"/>
    <property type="evidence" value="ECO:0007669"/>
    <property type="project" value="UniProtKB-KW"/>
</dbReference>
<dbReference type="Pfam" id="PF08240">
    <property type="entry name" value="ADH_N"/>
    <property type="match status" value="1"/>
</dbReference>
<dbReference type="RefSeq" id="WP_106125162.1">
    <property type="nucleotide sequence ID" value="NZ_PVZG01000002.1"/>
</dbReference>
<dbReference type="SUPFAM" id="SSF51735">
    <property type="entry name" value="NAD(P)-binding Rossmann-fold domains"/>
    <property type="match status" value="1"/>
</dbReference>
<dbReference type="Gene3D" id="3.40.50.720">
    <property type="entry name" value="NAD(P)-binding Rossmann-like Domain"/>
    <property type="match status" value="1"/>
</dbReference>
<keyword evidence="4" id="KW-1185">Reference proteome</keyword>
<feature type="domain" description="Enoyl reductase (ER)" evidence="2">
    <location>
        <begin position="10"/>
        <end position="321"/>
    </location>
</feature>
<sequence length="323" mass="33263">MRAIVRDTYGPAGGLTLREVARPPIRAGEVLVEVRAAGVDPGVWILMTGRPVAVRLATGLRRPRTRGLGRAVAGVVAEAGPGVTRWRPGDAVYGTCESGAFAEYAVARQDRLAATPACLTFTQAAAVPISAVTALQSIRDAAVRPGQRVLLTGAAGGVGSFAVQLLRERGATVTAVCGPGKGDLVRSLGAGDVIDYTREEVDRDGPRHDVIIDTAGNRPLALLRRALAPGGTIALVGGGHAKGAVLGGFQRQMAAPLLSPLGRGRLRGVAARERGEDLDELAPLLESGAVVPVIDRTYPLADAAEAVRYLAGGHPAGKVIVTV</sequence>
<protein>
    <submittedName>
        <fullName evidence="3">NADPH:quinone reductase-like Zn-dependent oxidoreductase</fullName>
    </submittedName>
</protein>
<dbReference type="InterPro" id="IPR013154">
    <property type="entry name" value="ADH-like_N"/>
</dbReference>
<dbReference type="PANTHER" id="PTHR11695:SF294">
    <property type="entry name" value="RETICULON-4-INTERACTING PROTEIN 1, MITOCHONDRIAL"/>
    <property type="match status" value="1"/>
</dbReference>
<comment type="caution">
    <text evidence="3">The sequence shown here is derived from an EMBL/GenBank/DDBJ whole genome shotgun (WGS) entry which is preliminary data.</text>
</comment>
<dbReference type="EMBL" id="PVZG01000002">
    <property type="protein sequence ID" value="PRY31928.1"/>
    <property type="molecule type" value="Genomic_DNA"/>
</dbReference>
<name>A0A2T0SET2_9ACTN</name>
<evidence type="ECO:0000313" key="4">
    <source>
        <dbReference type="Proteomes" id="UP000239209"/>
    </source>
</evidence>
<dbReference type="SMART" id="SM00829">
    <property type="entry name" value="PKS_ER"/>
    <property type="match status" value="1"/>
</dbReference>
<evidence type="ECO:0000259" key="2">
    <source>
        <dbReference type="SMART" id="SM00829"/>
    </source>
</evidence>
<dbReference type="PROSITE" id="PS01162">
    <property type="entry name" value="QOR_ZETA_CRYSTAL"/>
    <property type="match status" value="1"/>
</dbReference>
<dbReference type="InterPro" id="IPR036291">
    <property type="entry name" value="NAD(P)-bd_dom_sf"/>
</dbReference>
<organism evidence="3 4">
    <name type="scientific">Pseudosporangium ferrugineum</name>
    <dbReference type="NCBI Taxonomy" id="439699"/>
    <lineage>
        <taxon>Bacteria</taxon>
        <taxon>Bacillati</taxon>
        <taxon>Actinomycetota</taxon>
        <taxon>Actinomycetes</taxon>
        <taxon>Micromonosporales</taxon>
        <taxon>Micromonosporaceae</taxon>
        <taxon>Pseudosporangium</taxon>
    </lineage>
</organism>
<proteinExistence type="predicted"/>